<dbReference type="AlphaFoldDB" id="A0A842HD28"/>
<evidence type="ECO:0000313" key="6">
    <source>
        <dbReference type="Proteomes" id="UP000546464"/>
    </source>
</evidence>
<proteinExistence type="inferred from homology"/>
<feature type="binding site" evidence="4">
    <location>
        <position position="138"/>
    </location>
    <ligand>
        <name>a divalent metal cation</name>
        <dbReference type="ChEBI" id="CHEBI:60240"/>
        <label>2</label>
    </ligand>
</feature>
<dbReference type="GO" id="GO:0016788">
    <property type="term" value="F:hydrolase activity, acting on ester bonds"/>
    <property type="evidence" value="ECO:0007669"/>
    <property type="project" value="InterPro"/>
</dbReference>
<dbReference type="SUPFAM" id="SSF51556">
    <property type="entry name" value="Metallo-dependent hydrolases"/>
    <property type="match status" value="1"/>
</dbReference>
<dbReference type="FunFam" id="3.20.20.140:FF:000005">
    <property type="entry name" value="TatD family hydrolase"/>
    <property type="match status" value="1"/>
</dbReference>
<dbReference type="CDD" id="cd01310">
    <property type="entry name" value="TatD_DNAse"/>
    <property type="match status" value="1"/>
</dbReference>
<dbReference type="NCBIfam" id="TIGR00010">
    <property type="entry name" value="YchF/TatD family DNA exonuclease"/>
    <property type="match status" value="1"/>
</dbReference>
<dbReference type="GO" id="GO:0005829">
    <property type="term" value="C:cytosol"/>
    <property type="evidence" value="ECO:0007669"/>
    <property type="project" value="TreeGrafter"/>
</dbReference>
<keyword evidence="6" id="KW-1185">Reference proteome</keyword>
<dbReference type="RefSeq" id="WP_185674291.1">
    <property type="nucleotide sequence ID" value="NZ_JACHVB010000013.1"/>
</dbReference>
<comment type="caution">
    <text evidence="5">The sequence shown here is derived from an EMBL/GenBank/DDBJ whole genome shotgun (WGS) entry which is preliminary data.</text>
</comment>
<feature type="binding site" evidence="4">
    <location>
        <position position="163"/>
    </location>
    <ligand>
        <name>a divalent metal cation</name>
        <dbReference type="ChEBI" id="CHEBI:60240"/>
        <label>2</label>
    </ligand>
</feature>
<name>A0A842HD28_9BACT</name>
<evidence type="ECO:0000256" key="4">
    <source>
        <dbReference type="PIRSR" id="PIRSR005902-1"/>
    </source>
</evidence>
<evidence type="ECO:0000313" key="5">
    <source>
        <dbReference type="EMBL" id="MBC2593281.1"/>
    </source>
</evidence>
<dbReference type="Pfam" id="PF01026">
    <property type="entry name" value="TatD_DNase"/>
    <property type="match status" value="1"/>
</dbReference>
<dbReference type="Gene3D" id="3.20.20.140">
    <property type="entry name" value="Metal-dependent hydrolases"/>
    <property type="match status" value="1"/>
</dbReference>
<dbReference type="InterPro" id="IPR032466">
    <property type="entry name" value="Metal_Hydrolase"/>
</dbReference>
<dbReference type="Proteomes" id="UP000546464">
    <property type="component" value="Unassembled WGS sequence"/>
</dbReference>
<reference evidence="5 6" key="1">
    <citation type="submission" date="2020-07" db="EMBL/GenBank/DDBJ databases">
        <authorList>
            <person name="Feng X."/>
        </authorList>
    </citation>
    <scope>NUCLEOTIDE SEQUENCE [LARGE SCALE GENOMIC DNA]</scope>
    <source>
        <strain evidence="5 6">JCM31066</strain>
    </source>
</reference>
<dbReference type="GO" id="GO:0046872">
    <property type="term" value="F:metal ion binding"/>
    <property type="evidence" value="ECO:0007669"/>
    <property type="project" value="UniProtKB-KW"/>
</dbReference>
<keyword evidence="2 4" id="KW-0479">Metal-binding</keyword>
<feature type="binding site" evidence="4">
    <location>
        <position position="213"/>
    </location>
    <ligand>
        <name>a divalent metal cation</name>
        <dbReference type="ChEBI" id="CHEBI:60240"/>
        <label>1</label>
    </ligand>
</feature>
<dbReference type="InterPro" id="IPR015991">
    <property type="entry name" value="TatD/YcfH-like"/>
</dbReference>
<feature type="binding site" evidence="4">
    <location>
        <position position="7"/>
    </location>
    <ligand>
        <name>a divalent metal cation</name>
        <dbReference type="ChEBI" id="CHEBI:60240"/>
        <label>1</label>
    </ligand>
</feature>
<protein>
    <submittedName>
        <fullName evidence="5">TatD family hydrolase</fullName>
    </submittedName>
</protein>
<dbReference type="InterPro" id="IPR001130">
    <property type="entry name" value="TatD-like"/>
</dbReference>
<dbReference type="PIRSF" id="PIRSF005902">
    <property type="entry name" value="DNase_TatD"/>
    <property type="match status" value="1"/>
</dbReference>
<feature type="binding site" evidence="4">
    <location>
        <position position="9"/>
    </location>
    <ligand>
        <name>a divalent metal cation</name>
        <dbReference type="ChEBI" id="CHEBI:60240"/>
        <label>1</label>
    </ligand>
</feature>
<accession>A0A842HD28</accession>
<dbReference type="PANTHER" id="PTHR46124">
    <property type="entry name" value="D-AMINOACYL-TRNA DEACYLASE"/>
    <property type="match status" value="1"/>
</dbReference>
<feature type="binding site" evidence="4">
    <location>
        <position position="95"/>
    </location>
    <ligand>
        <name>a divalent metal cation</name>
        <dbReference type="ChEBI" id="CHEBI:60240"/>
        <label>1</label>
    </ligand>
</feature>
<evidence type="ECO:0000256" key="2">
    <source>
        <dbReference type="ARBA" id="ARBA00022723"/>
    </source>
</evidence>
<keyword evidence="3 5" id="KW-0378">Hydrolase</keyword>
<organism evidence="5 6">
    <name type="scientific">Ruficoccus amylovorans</name>
    <dbReference type="NCBI Taxonomy" id="1804625"/>
    <lineage>
        <taxon>Bacteria</taxon>
        <taxon>Pseudomonadati</taxon>
        <taxon>Verrucomicrobiota</taxon>
        <taxon>Opitutia</taxon>
        <taxon>Puniceicoccales</taxon>
        <taxon>Cerasicoccaceae</taxon>
        <taxon>Ruficoccus</taxon>
    </lineage>
</organism>
<dbReference type="GO" id="GO:0004536">
    <property type="term" value="F:DNA nuclease activity"/>
    <property type="evidence" value="ECO:0007669"/>
    <property type="project" value="InterPro"/>
</dbReference>
<dbReference type="EMBL" id="JACHVB010000013">
    <property type="protein sequence ID" value="MBC2593281.1"/>
    <property type="molecule type" value="Genomic_DNA"/>
</dbReference>
<dbReference type="PROSITE" id="PS01090">
    <property type="entry name" value="TATD_2"/>
    <property type="match status" value="1"/>
</dbReference>
<evidence type="ECO:0000256" key="3">
    <source>
        <dbReference type="ARBA" id="ARBA00022801"/>
    </source>
</evidence>
<dbReference type="PANTHER" id="PTHR46124:SF2">
    <property type="entry name" value="D-AMINOACYL-TRNA DEACYLASE"/>
    <property type="match status" value="1"/>
</dbReference>
<evidence type="ECO:0000256" key="1">
    <source>
        <dbReference type="ARBA" id="ARBA00009275"/>
    </source>
</evidence>
<comment type="similarity">
    <text evidence="1">Belongs to the metallo-dependent hydrolases superfamily. TatD-type hydrolase family.</text>
</comment>
<sequence>MELIDSHCHLERFYRQGELDAVLARAAEAGVGRLIAIGTGKDDWPLYQQLAAEHPGRIYWAAGLHPSDVGADWEEQVEMLPQYWKNGPRPVAVGEIGLDRFRLPGNAEEAAAVMVWQDKAFRRQLQLAKELDMPVVVHSRHAFEASLAVIDECGFPWERVVFHCFVDGAGPMRMLNERGGRGSFTGIVTYKNAPEVREACRGQGLDRLMVETDAPYLAPVPHRGKPCEPFMVRDTAAFIAGELGVSPEELAAIATANTEAFFNL</sequence>
<dbReference type="InterPro" id="IPR018228">
    <property type="entry name" value="DNase_TatD-rel_CS"/>
</dbReference>
<gene>
    <name evidence="5" type="ORF">H5P28_03305</name>
</gene>